<dbReference type="AlphaFoldDB" id="A0A8X6FA05"/>
<organism evidence="1 2">
    <name type="scientific">Trichonephila clavata</name>
    <name type="common">Joro spider</name>
    <name type="synonym">Nephila clavata</name>
    <dbReference type="NCBI Taxonomy" id="2740835"/>
    <lineage>
        <taxon>Eukaryota</taxon>
        <taxon>Metazoa</taxon>
        <taxon>Ecdysozoa</taxon>
        <taxon>Arthropoda</taxon>
        <taxon>Chelicerata</taxon>
        <taxon>Arachnida</taxon>
        <taxon>Araneae</taxon>
        <taxon>Araneomorphae</taxon>
        <taxon>Entelegynae</taxon>
        <taxon>Araneoidea</taxon>
        <taxon>Nephilidae</taxon>
        <taxon>Trichonephila</taxon>
    </lineage>
</organism>
<evidence type="ECO:0000313" key="1">
    <source>
        <dbReference type="EMBL" id="GFQ74783.1"/>
    </source>
</evidence>
<reference evidence="1" key="1">
    <citation type="submission" date="2020-07" db="EMBL/GenBank/DDBJ databases">
        <title>Multicomponent nature underlies the extraordinary mechanical properties of spider dragline silk.</title>
        <authorList>
            <person name="Kono N."/>
            <person name="Nakamura H."/>
            <person name="Mori M."/>
            <person name="Yoshida Y."/>
            <person name="Ohtoshi R."/>
            <person name="Malay A.D."/>
            <person name="Moran D.A.P."/>
            <person name="Tomita M."/>
            <person name="Numata K."/>
            <person name="Arakawa K."/>
        </authorList>
    </citation>
    <scope>NUCLEOTIDE SEQUENCE</scope>
</reference>
<dbReference type="EMBL" id="BMAO01021479">
    <property type="protein sequence ID" value="GFQ74783.1"/>
    <property type="molecule type" value="Genomic_DNA"/>
</dbReference>
<gene>
    <name evidence="1" type="ORF">TNCT_181111</name>
</gene>
<dbReference type="Proteomes" id="UP000887116">
    <property type="component" value="Unassembled WGS sequence"/>
</dbReference>
<comment type="caution">
    <text evidence="1">The sequence shown here is derived from an EMBL/GenBank/DDBJ whole genome shotgun (WGS) entry which is preliminary data.</text>
</comment>
<accession>A0A8X6FA05</accession>
<proteinExistence type="predicted"/>
<protein>
    <submittedName>
        <fullName evidence="1">Uncharacterized protein</fullName>
    </submittedName>
</protein>
<name>A0A8X6FA05_TRICU</name>
<sequence length="85" mass="9671">MTQQSKRYSQIGLCQKLMKIHYGLSISCEQMKLFPNNESITVESGEKENQSLHKAASTHTTCYCLVWSIVSFSLKNLNKPEVMLS</sequence>
<keyword evidence="2" id="KW-1185">Reference proteome</keyword>
<evidence type="ECO:0000313" key="2">
    <source>
        <dbReference type="Proteomes" id="UP000887116"/>
    </source>
</evidence>